<evidence type="ECO:0000313" key="5">
    <source>
        <dbReference type="Proteomes" id="UP000662074"/>
    </source>
</evidence>
<dbReference type="InterPro" id="IPR054363">
    <property type="entry name" value="GH95_cat"/>
</dbReference>
<feature type="domain" description="Glycosyl hydrolase family 95 N-terminal" evidence="1">
    <location>
        <begin position="1"/>
        <end position="68"/>
    </location>
</feature>
<sequence length="912" mass="101440">MIYGGIDTERLQFNEQTLWTGAPREYQREGAYKYLQPIRQLIFDGKQKEAEALAEAHFMGRKSNEDTYETQKAAWYKTVSSVKAPAAANFNDGKWKSITLPTEKGWEIVPGFEGMDGAVWFRTTFTLPANWAGKNVVLSLGRIRDRDFTFVNGQQVGAVDGQDYRRYAVPAKLLHTGKNQIAIQVINYNDKGGLTSNPHQLAVYPEGYEPVDIKGGIISKDINDVAVNSNTGEIVKVVKLNGAWKYWIQNDNPPQFPRYNADYQPFADLYLQFAKQGTVSNYSRDLDISNATGHVSYSASGVKYTREYLASNPDQVMAVHLTADKPGKITFNASLKTLHQSVITKRIDAHTLALYFNVRGGALRGVSYLYADAKRGKLTVTNQGISITGADVATLYLTAATNFKTYKDVSGNPEALCQKAIKGIRTKTYAAVRSAHIADYQKYYNKFAINLGKGKNAELPTDERILKFNNTDDPSLVSLFMQYSRYLLISTSRPGSGAANLQGLWNDSLTPPWGSKFTTNINLEMNYWPAEMLNLSTCTQPLFNMVEDLVQTGKQTAKAHYNMPGWVLHHNTDLWRGTAPVNAADHGIWVTGAAWLSESLWEHYQFTQDKAFLQARAYPTMKSAAEFFVNFLVKDPKTGYLISAPSNSPEHGGLVAGPTMDHQIIRELFKNTVAAAQILGTDADFSKILQEKYSQIAPNTIGKYGQLQEWTVDKDDTTDKHRHVSHMWGVHPGTDITPADTELMKAAKKSMYYRGDEGTGWSLAWKINIWARMRDGNHAYKMLTMLLSPADAVPNHEKGGIYHNMFDAHPPFQIDGNFGGAAGIGEMLLQSQFGSLELLPALPSALPTGEVKGIRARGGFVLNMSWKNGALQQVEITSDAGKPCTVKYQGKEIKFDTQKGGTYKLNSELKKI</sequence>
<feature type="domain" description="Alpha fucosidase A-like C-terminal" evidence="2">
    <location>
        <begin position="830"/>
        <end position="898"/>
    </location>
</feature>
<gene>
    <name evidence="4" type="ORF">GCM10011425_28310</name>
</gene>
<dbReference type="GO" id="GO:0004560">
    <property type="term" value="F:alpha-L-fucosidase activity"/>
    <property type="evidence" value="ECO:0007669"/>
    <property type="project" value="TreeGrafter"/>
</dbReference>
<dbReference type="PANTHER" id="PTHR31084">
    <property type="entry name" value="ALPHA-L-FUCOSIDASE 2"/>
    <property type="match status" value="1"/>
</dbReference>
<keyword evidence="5" id="KW-1185">Reference proteome</keyword>
<dbReference type="InterPro" id="IPR008979">
    <property type="entry name" value="Galactose-bd-like_sf"/>
</dbReference>
<dbReference type="Gene3D" id="2.60.120.260">
    <property type="entry name" value="Galactose-binding domain-like"/>
    <property type="match status" value="1"/>
</dbReference>
<dbReference type="EMBL" id="BMDO01000008">
    <property type="protein sequence ID" value="GGI51619.1"/>
    <property type="molecule type" value="Genomic_DNA"/>
</dbReference>
<dbReference type="GO" id="GO:0005975">
    <property type="term" value="P:carbohydrate metabolic process"/>
    <property type="evidence" value="ECO:0007669"/>
    <property type="project" value="InterPro"/>
</dbReference>
<dbReference type="InterPro" id="IPR049053">
    <property type="entry name" value="AFCA-like_C"/>
</dbReference>
<dbReference type="Gene3D" id="1.50.10.10">
    <property type="match status" value="1"/>
</dbReference>
<protein>
    <recommendedName>
        <fullName evidence="6">Glycoside hydrolase family 95 protein</fullName>
    </recommendedName>
</protein>
<name>A0A917N2K0_9SPHI</name>
<reference evidence="4" key="2">
    <citation type="submission" date="2020-09" db="EMBL/GenBank/DDBJ databases">
        <authorList>
            <person name="Sun Q."/>
            <person name="Sedlacek I."/>
        </authorList>
    </citation>
    <scope>NUCLEOTIDE SEQUENCE</scope>
    <source>
        <strain evidence="4">CCM 8711</strain>
    </source>
</reference>
<dbReference type="Pfam" id="PF22124">
    <property type="entry name" value="Glyco_hydro_95_cat"/>
    <property type="match status" value="1"/>
</dbReference>
<evidence type="ECO:0000259" key="2">
    <source>
        <dbReference type="Pfam" id="PF21307"/>
    </source>
</evidence>
<evidence type="ECO:0000259" key="1">
    <source>
        <dbReference type="Pfam" id="PF14498"/>
    </source>
</evidence>
<organism evidence="4 5">
    <name type="scientific">Mucilaginibacter galii</name>
    <dbReference type="NCBI Taxonomy" id="2005073"/>
    <lineage>
        <taxon>Bacteria</taxon>
        <taxon>Pseudomonadati</taxon>
        <taxon>Bacteroidota</taxon>
        <taxon>Sphingobacteriia</taxon>
        <taxon>Sphingobacteriales</taxon>
        <taxon>Sphingobacteriaceae</taxon>
        <taxon>Mucilaginibacter</taxon>
    </lineage>
</organism>
<dbReference type="Pfam" id="PF14498">
    <property type="entry name" value="Glyco_hyd_65N_2"/>
    <property type="match status" value="2"/>
</dbReference>
<dbReference type="Gene3D" id="2.70.98.50">
    <property type="entry name" value="putative glycoside hydrolase family protein from bacillus halodurans"/>
    <property type="match status" value="1"/>
</dbReference>
<feature type="domain" description="Glycosyl hydrolase family 95 catalytic" evidence="3">
    <location>
        <begin position="429"/>
        <end position="828"/>
    </location>
</feature>
<dbReference type="PANTHER" id="PTHR31084:SF0">
    <property type="entry name" value="ALPHA-L-FUCOSIDASE 2"/>
    <property type="match status" value="1"/>
</dbReference>
<dbReference type="SUPFAM" id="SSF49785">
    <property type="entry name" value="Galactose-binding domain-like"/>
    <property type="match status" value="1"/>
</dbReference>
<dbReference type="Proteomes" id="UP000662074">
    <property type="component" value="Unassembled WGS sequence"/>
</dbReference>
<dbReference type="AlphaFoldDB" id="A0A917N2K0"/>
<dbReference type="InterPro" id="IPR027414">
    <property type="entry name" value="GH95_N_dom"/>
</dbReference>
<accession>A0A917N2K0</accession>
<evidence type="ECO:0000259" key="3">
    <source>
        <dbReference type="Pfam" id="PF22124"/>
    </source>
</evidence>
<reference evidence="4" key="1">
    <citation type="journal article" date="2014" name="Int. J. Syst. Evol. Microbiol.">
        <title>Complete genome sequence of Corynebacterium casei LMG S-19264T (=DSM 44701T), isolated from a smear-ripened cheese.</title>
        <authorList>
            <consortium name="US DOE Joint Genome Institute (JGI-PGF)"/>
            <person name="Walter F."/>
            <person name="Albersmeier A."/>
            <person name="Kalinowski J."/>
            <person name="Ruckert C."/>
        </authorList>
    </citation>
    <scope>NUCLEOTIDE SEQUENCE</scope>
    <source>
        <strain evidence="4">CCM 8711</strain>
    </source>
</reference>
<dbReference type="InterPro" id="IPR008928">
    <property type="entry name" value="6-hairpin_glycosidase_sf"/>
</dbReference>
<dbReference type="InterPro" id="IPR012341">
    <property type="entry name" value="6hp_glycosidase-like_sf"/>
</dbReference>
<feature type="domain" description="Glycosyl hydrolase family 95 N-terminal" evidence="1">
    <location>
        <begin position="260"/>
        <end position="405"/>
    </location>
</feature>
<evidence type="ECO:0008006" key="6">
    <source>
        <dbReference type="Google" id="ProtNLM"/>
    </source>
</evidence>
<evidence type="ECO:0000313" key="4">
    <source>
        <dbReference type="EMBL" id="GGI51619.1"/>
    </source>
</evidence>
<comment type="caution">
    <text evidence="4">The sequence shown here is derived from an EMBL/GenBank/DDBJ whole genome shotgun (WGS) entry which is preliminary data.</text>
</comment>
<dbReference type="SUPFAM" id="SSF48208">
    <property type="entry name" value="Six-hairpin glycosidases"/>
    <property type="match status" value="1"/>
</dbReference>
<dbReference type="Pfam" id="PF21307">
    <property type="entry name" value="Glyco_hydro_95_C"/>
    <property type="match status" value="1"/>
</dbReference>
<proteinExistence type="predicted"/>